<dbReference type="EMBL" id="CP111017">
    <property type="protein sequence ID" value="WAR07722.1"/>
    <property type="molecule type" value="Genomic_DNA"/>
</dbReference>
<dbReference type="Gene3D" id="3.30.70.330">
    <property type="match status" value="1"/>
</dbReference>
<evidence type="ECO:0000256" key="3">
    <source>
        <dbReference type="SAM" id="MobiDB-lite"/>
    </source>
</evidence>
<dbReference type="InterPro" id="IPR050374">
    <property type="entry name" value="RRT5_SRSF_SR"/>
</dbReference>
<proteinExistence type="predicted"/>
<feature type="compositionally biased region" description="Gly residues" evidence="3">
    <location>
        <begin position="188"/>
        <end position="206"/>
    </location>
</feature>
<evidence type="ECO:0000256" key="2">
    <source>
        <dbReference type="PROSITE-ProRule" id="PRU00176"/>
    </source>
</evidence>
<evidence type="ECO:0000313" key="6">
    <source>
        <dbReference type="EMBL" id="WAR07722.1"/>
    </source>
</evidence>
<evidence type="ECO:0000259" key="5">
    <source>
        <dbReference type="PROSITE" id="PS50102"/>
    </source>
</evidence>
<feature type="compositionally biased region" description="Gly residues" evidence="3">
    <location>
        <begin position="164"/>
        <end position="179"/>
    </location>
</feature>
<reference evidence="6" key="1">
    <citation type="submission" date="2022-11" db="EMBL/GenBank/DDBJ databases">
        <title>Centuries of genome instability and evolution in soft-shell clam transmissible cancer (bioRxiv).</title>
        <authorList>
            <person name="Hart S.F.M."/>
            <person name="Yonemitsu M.A."/>
            <person name="Giersch R.M."/>
            <person name="Beal B.F."/>
            <person name="Arriagada G."/>
            <person name="Davis B.W."/>
            <person name="Ostrander E.A."/>
            <person name="Goff S.P."/>
            <person name="Metzger M.J."/>
        </authorList>
    </citation>
    <scope>NUCLEOTIDE SEQUENCE</scope>
    <source>
        <strain evidence="6">MELC-2E11</strain>
        <tissue evidence="6">Siphon/mantle</tissue>
    </source>
</reference>
<dbReference type="PANTHER" id="PTHR23003">
    <property type="entry name" value="RNA RECOGNITION MOTIF RRM DOMAIN CONTAINING PROTEIN"/>
    <property type="match status" value="1"/>
</dbReference>
<keyword evidence="7" id="KW-1185">Reference proteome</keyword>
<dbReference type="InterPro" id="IPR012677">
    <property type="entry name" value="Nucleotide-bd_a/b_plait_sf"/>
</dbReference>
<feature type="chain" id="PRO_5046054824" description="RRM domain-containing protein" evidence="4">
    <location>
        <begin position="25"/>
        <end position="279"/>
    </location>
</feature>
<sequence>MIFIANYLLVQSIFPILAALLTQGDYCNMDEHRMKGSASTVVVTGLENNIKKSNMEKRFKKVGQILGSDLRPDRGTGIVVFKTQEEAQRAIQQLSEHEGNDVQMRVQSAETFYREQIKKRDGDFKDLVNKAERYYTTLPRTKETIQFENNRAWQVWKTEDLRTRGGGGGMGGQGGGMGIFKGQDGQPGESGPGGKGGEGGKGGGGIWQSISSFWASDKTVDEQAKTTTPETILPDDSRGGGGAGGKGGSGFFGFFKGEDGRPGEPGPNGRGGRGGGSST</sequence>
<dbReference type="InterPro" id="IPR035979">
    <property type="entry name" value="RBD_domain_sf"/>
</dbReference>
<feature type="signal peptide" evidence="4">
    <location>
        <begin position="1"/>
        <end position="24"/>
    </location>
</feature>
<keyword evidence="1 2" id="KW-0694">RNA-binding</keyword>
<accession>A0ABY7EFX9</accession>
<name>A0ABY7EFX9_MYAAR</name>
<dbReference type="SUPFAM" id="SSF54928">
    <property type="entry name" value="RNA-binding domain, RBD"/>
    <property type="match status" value="1"/>
</dbReference>
<feature type="region of interest" description="Disordered" evidence="3">
    <location>
        <begin position="163"/>
        <end position="279"/>
    </location>
</feature>
<organism evidence="6 7">
    <name type="scientific">Mya arenaria</name>
    <name type="common">Soft-shell clam</name>
    <dbReference type="NCBI Taxonomy" id="6604"/>
    <lineage>
        <taxon>Eukaryota</taxon>
        <taxon>Metazoa</taxon>
        <taxon>Spiralia</taxon>
        <taxon>Lophotrochozoa</taxon>
        <taxon>Mollusca</taxon>
        <taxon>Bivalvia</taxon>
        <taxon>Autobranchia</taxon>
        <taxon>Heteroconchia</taxon>
        <taxon>Euheterodonta</taxon>
        <taxon>Imparidentia</taxon>
        <taxon>Neoheterodontei</taxon>
        <taxon>Myida</taxon>
        <taxon>Myoidea</taxon>
        <taxon>Myidae</taxon>
        <taxon>Mya</taxon>
    </lineage>
</organism>
<gene>
    <name evidence="6" type="ORF">MAR_017680</name>
</gene>
<dbReference type="InterPro" id="IPR000504">
    <property type="entry name" value="RRM_dom"/>
</dbReference>
<evidence type="ECO:0000256" key="4">
    <source>
        <dbReference type="SAM" id="SignalP"/>
    </source>
</evidence>
<dbReference type="CDD" id="cd00590">
    <property type="entry name" value="RRM_SF"/>
    <property type="match status" value="1"/>
</dbReference>
<dbReference type="PROSITE" id="PS50102">
    <property type="entry name" value="RRM"/>
    <property type="match status" value="1"/>
</dbReference>
<feature type="compositionally biased region" description="Gly residues" evidence="3">
    <location>
        <begin position="266"/>
        <end position="279"/>
    </location>
</feature>
<evidence type="ECO:0000313" key="7">
    <source>
        <dbReference type="Proteomes" id="UP001164746"/>
    </source>
</evidence>
<dbReference type="Proteomes" id="UP001164746">
    <property type="component" value="Chromosome 6"/>
</dbReference>
<keyword evidence="4" id="KW-0732">Signal</keyword>
<feature type="compositionally biased region" description="Gly residues" evidence="3">
    <location>
        <begin position="239"/>
        <end position="251"/>
    </location>
</feature>
<protein>
    <recommendedName>
        <fullName evidence="5">RRM domain-containing protein</fullName>
    </recommendedName>
</protein>
<dbReference type="SMART" id="SM00360">
    <property type="entry name" value="RRM"/>
    <property type="match status" value="1"/>
</dbReference>
<dbReference type="Pfam" id="PF00076">
    <property type="entry name" value="RRM_1"/>
    <property type="match status" value="1"/>
</dbReference>
<evidence type="ECO:0000256" key="1">
    <source>
        <dbReference type="ARBA" id="ARBA00022884"/>
    </source>
</evidence>
<feature type="domain" description="RRM" evidence="5">
    <location>
        <begin position="39"/>
        <end position="111"/>
    </location>
</feature>